<reference evidence="1 2" key="1">
    <citation type="journal article" date="2015" name="Antonie Van Leeuwenhoek">
        <title>Pseudooceanicola atlanticus gen. nov. sp. nov., isolated from surface seawater of the Atlantic Ocean and reclassification of Oceanicola batsensis, Oceanicola marinus, Oceanicola nitratireducens, Oceanicola nanhaiensis, Oceanicola antarcticus and Oceanicola flagellatus, as Pseudooceanicola batsensis comb. nov., Pseudooceanicola marinus comb. nov., Pseudooceanicola nitratireducens comb. nov., Pseudooceanicola nanhaiensis comb. nov., Pseudooceanicola antarcticus comb. nov., and Pseudooceanicola flagellatus comb. nov.</title>
        <authorList>
            <person name="Lai Q."/>
            <person name="Li G."/>
            <person name="Liu X."/>
            <person name="Du Y."/>
            <person name="Sun F."/>
            <person name="Shao Z."/>
        </authorList>
    </citation>
    <scope>NUCLEOTIDE SEQUENCE [LARGE SCALE GENOMIC DNA]</scope>
    <source>
        <strain evidence="1 2">22II-s11g</strain>
    </source>
</reference>
<dbReference type="Proteomes" id="UP000030004">
    <property type="component" value="Unassembled WGS sequence"/>
</dbReference>
<dbReference type="RefSeq" id="WP_043754867.1">
    <property type="nucleotide sequence ID" value="NZ_AQQX01000030.1"/>
</dbReference>
<sequence length="139" mass="15543">MTADFPAAGQVFDYHYLWKWQADRGETEGRKKRPSCVVLVVTNQAGQHVMFIAPITSKVPGSGRAALEIPQTEARRAGLEIDLRLWVILDELNADILETSYTLEERTPRGSFSPAFTDAILREVQRLRTAGGLKLSNRS</sequence>
<dbReference type="STRING" id="1461694.ATO9_22960"/>
<proteinExistence type="predicted"/>
<dbReference type="EMBL" id="AQQX01000030">
    <property type="protein sequence ID" value="KGM46607.1"/>
    <property type="molecule type" value="Genomic_DNA"/>
</dbReference>
<evidence type="ECO:0000313" key="2">
    <source>
        <dbReference type="Proteomes" id="UP000030004"/>
    </source>
</evidence>
<evidence type="ECO:0008006" key="3">
    <source>
        <dbReference type="Google" id="ProtNLM"/>
    </source>
</evidence>
<dbReference type="OrthoDB" id="7432864at2"/>
<organism evidence="1 2">
    <name type="scientific">Pseudooceanicola atlanticus</name>
    <dbReference type="NCBI Taxonomy" id="1461694"/>
    <lineage>
        <taxon>Bacteria</taxon>
        <taxon>Pseudomonadati</taxon>
        <taxon>Pseudomonadota</taxon>
        <taxon>Alphaproteobacteria</taxon>
        <taxon>Rhodobacterales</taxon>
        <taxon>Paracoccaceae</taxon>
        <taxon>Pseudooceanicola</taxon>
    </lineage>
</organism>
<accession>A0A0A0EBI2</accession>
<comment type="caution">
    <text evidence="1">The sequence shown here is derived from an EMBL/GenBank/DDBJ whole genome shotgun (WGS) entry which is preliminary data.</text>
</comment>
<gene>
    <name evidence="1" type="ORF">ATO9_22960</name>
</gene>
<evidence type="ECO:0000313" key="1">
    <source>
        <dbReference type="EMBL" id="KGM46607.1"/>
    </source>
</evidence>
<protein>
    <recommendedName>
        <fullName evidence="3">Growth inhibitor PemK</fullName>
    </recommendedName>
</protein>
<name>A0A0A0EBI2_9RHOB</name>
<dbReference type="AlphaFoldDB" id="A0A0A0EBI2"/>
<keyword evidence="2" id="KW-1185">Reference proteome</keyword>
<dbReference type="eggNOG" id="ENOG5032S7M">
    <property type="taxonomic scope" value="Bacteria"/>
</dbReference>